<keyword evidence="10" id="KW-1185">Reference proteome</keyword>
<dbReference type="PROSITE" id="PS50025">
    <property type="entry name" value="LAM_G_DOMAIN"/>
    <property type="match status" value="1"/>
</dbReference>
<sequence length="320" mass="34777">METADFLECCSAGSGETVKAEAYWAPHLQTLPFQAGSPLGEGGSKESWASQKRNEDGEMLEGASSGHESELHTGLLIFPPSPGAPLCLGACSALAPKKHTPWICHLCQAWEKWGQSGPGLLAGTTYIFGKGGALITYTWPPNDRPSTRMDRLAVGFSTHQRSAVLVRVDSASGLGDYLQLHIDQGTVGVIFNVGTDDITIDEPNAIVSDGKYHVVRFTRSGGNATLQVDSWPVNERYPAGEERCGEIDGDADMQTQGEKRWTEPWEGAEESSSMGDEEGRETETLQGELQKHRVAEIWAERHCSHTQGLTEKQSEHLQSP</sequence>
<gene>
    <name evidence="9" type="ORF">P7K49_021574</name>
</gene>
<dbReference type="Pfam" id="PF02210">
    <property type="entry name" value="Laminin_G_2"/>
    <property type="match status" value="1"/>
</dbReference>
<proteinExistence type="predicted"/>
<dbReference type="SMART" id="SM00282">
    <property type="entry name" value="LamG"/>
    <property type="match status" value="1"/>
</dbReference>
<keyword evidence="1" id="KW-0732">Signal</keyword>
<evidence type="ECO:0000256" key="7">
    <source>
        <dbReference type="SAM" id="MobiDB-lite"/>
    </source>
</evidence>
<dbReference type="PANTHER" id="PTHR15036:SF52">
    <property type="entry name" value="NEUREXIN-2"/>
    <property type="match status" value="1"/>
</dbReference>
<evidence type="ECO:0000313" key="9">
    <source>
        <dbReference type="EMBL" id="KAK2100226.1"/>
    </source>
</evidence>
<dbReference type="CDD" id="cd00110">
    <property type="entry name" value="LamG"/>
    <property type="match status" value="1"/>
</dbReference>
<dbReference type="InterPro" id="IPR013320">
    <property type="entry name" value="ConA-like_dom_sf"/>
</dbReference>
<dbReference type="EMBL" id="JASSZA010000010">
    <property type="protein sequence ID" value="KAK2100226.1"/>
    <property type="molecule type" value="Genomic_DNA"/>
</dbReference>
<evidence type="ECO:0000256" key="3">
    <source>
        <dbReference type="ARBA" id="ARBA00022974"/>
    </source>
</evidence>
<comment type="caution">
    <text evidence="6">Lacks conserved residue(s) required for the propagation of feature annotation.</text>
</comment>
<keyword evidence="2" id="KW-0677">Repeat</keyword>
<feature type="domain" description="Laminin G" evidence="8">
    <location>
        <begin position="124"/>
        <end position="303"/>
    </location>
</feature>
<evidence type="ECO:0000259" key="8">
    <source>
        <dbReference type="PROSITE" id="PS50025"/>
    </source>
</evidence>
<keyword evidence="4" id="KW-0357">Heparan sulfate</keyword>
<accession>A0ABQ9UT35</accession>
<reference evidence="9 10" key="1">
    <citation type="submission" date="2023-05" db="EMBL/GenBank/DDBJ databases">
        <title>B98-5 Cell Line De Novo Hybrid Assembly: An Optical Mapping Approach.</title>
        <authorList>
            <person name="Kananen K."/>
            <person name="Auerbach J.A."/>
            <person name="Kautto E."/>
            <person name="Blachly J.S."/>
        </authorList>
    </citation>
    <scope>NUCLEOTIDE SEQUENCE [LARGE SCALE GENOMIC DNA]</scope>
    <source>
        <strain evidence="9">B95-8</strain>
        <tissue evidence="9">Cell line</tissue>
    </source>
</reference>
<dbReference type="PANTHER" id="PTHR15036">
    <property type="entry name" value="PIKACHURIN-LIKE PROTEIN"/>
    <property type="match status" value="1"/>
</dbReference>
<evidence type="ECO:0000256" key="1">
    <source>
        <dbReference type="ARBA" id="ARBA00022729"/>
    </source>
</evidence>
<feature type="region of interest" description="Disordered" evidence="7">
    <location>
        <begin position="35"/>
        <end position="65"/>
    </location>
</feature>
<comment type="subcellular location">
    <subcellularLocation>
        <location evidence="5">Presynaptic cell membrane</location>
        <topology evidence="5">Single-pass type I membrane protein</topology>
    </subcellularLocation>
</comment>
<dbReference type="InterPro" id="IPR001791">
    <property type="entry name" value="Laminin_G"/>
</dbReference>
<evidence type="ECO:0000256" key="6">
    <source>
        <dbReference type="PROSITE-ProRule" id="PRU00122"/>
    </source>
</evidence>
<evidence type="ECO:0000256" key="4">
    <source>
        <dbReference type="ARBA" id="ARBA00023207"/>
    </source>
</evidence>
<comment type="caution">
    <text evidence="9">The sequence shown here is derived from an EMBL/GenBank/DDBJ whole genome shotgun (WGS) entry which is preliminary data.</text>
</comment>
<name>A0ABQ9UT35_SAGOE</name>
<protein>
    <recommendedName>
        <fullName evidence="8">Laminin G domain-containing protein</fullName>
    </recommendedName>
</protein>
<keyword evidence="3" id="KW-0654">Proteoglycan</keyword>
<organism evidence="9 10">
    <name type="scientific">Saguinus oedipus</name>
    <name type="common">Cotton-top tamarin</name>
    <name type="synonym">Oedipomidas oedipus</name>
    <dbReference type="NCBI Taxonomy" id="9490"/>
    <lineage>
        <taxon>Eukaryota</taxon>
        <taxon>Metazoa</taxon>
        <taxon>Chordata</taxon>
        <taxon>Craniata</taxon>
        <taxon>Vertebrata</taxon>
        <taxon>Euteleostomi</taxon>
        <taxon>Mammalia</taxon>
        <taxon>Eutheria</taxon>
        <taxon>Euarchontoglires</taxon>
        <taxon>Primates</taxon>
        <taxon>Haplorrhini</taxon>
        <taxon>Platyrrhini</taxon>
        <taxon>Cebidae</taxon>
        <taxon>Callitrichinae</taxon>
        <taxon>Saguinus</taxon>
    </lineage>
</organism>
<evidence type="ECO:0000313" key="10">
    <source>
        <dbReference type="Proteomes" id="UP001266305"/>
    </source>
</evidence>
<dbReference type="Proteomes" id="UP001266305">
    <property type="component" value="Unassembled WGS sequence"/>
</dbReference>
<dbReference type="SUPFAM" id="SSF49899">
    <property type="entry name" value="Concanavalin A-like lectins/glucanases"/>
    <property type="match status" value="1"/>
</dbReference>
<dbReference type="InterPro" id="IPR050372">
    <property type="entry name" value="Neurexin-related_CASP"/>
</dbReference>
<evidence type="ECO:0000256" key="5">
    <source>
        <dbReference type="ARBA" id="ARBA00035005"/>
    </source>
</evidence>
<keyword evidence="3" id="KW-0325">Glycoprotein</keyword>
<dbReference type="Gene3D" id="2.60.120.200">
    <property type="match status" value="1"/>
</dbReference>
<feature type="region of interest" description="Disordered" evidence="7">
    <location>
        <begin position="243"/>
        <end position="292"/>
    </location>
</feature>
<evidence type="ECO:0000256" key="2">
    <source>
        <dbReference type="ARBA" id="ARBA00022737"/>
    </source>
</evidence>